<feature type="coiled-coil region" evidence="14">
    <location>
        <begin position="37"/>
        <end position="74"/>
    </location>
</feature>
<accession>A0A0S1SLQ2</accession>
<organism evidence="15 16">
    <name type="scientific">Candidatus Peribacter riflensis</name>
    <dbReference type="NCBI Taxonomy" id="1735162"/>
    <lineage>
        <taxon>Bacteria</taxon>
        <taxon>Candidatus Peregrinibacteriota</taxon>
        <taxon>Candidatus Peribacteria</taxon>
        <taxon>Candidatus Peribacterales</taxon>
        <taxon>Candidatus Peribacteraceae</taxon>
        <taxon>Candidatus Peribacter</taxon>
    </lineage>
</organism>
<comment type="subunit">
    <text evidence="12">F-type ATPases have 2 components, F(1) - the catalytic core - and F(0) - the membrane proton channel. F(1) has five subunits: alpha(3), beta(3), gamma(1), delta(1), epsilon(1). F(0) has three main subunits: a(1), b(2) and c(10-14). The alpha and beta chains form an alternating ring which encloses part of the gamma chain. F(1) is attached to F(0) by a central stalk formed by the gamma and epsilon chains, while a peripheral stalk is formed by the delta and b chains.</text>
</comment>
<evidence type="ECO:0000256" key="10">
    <source>
        <dbReference type="ARBA" id="ARBA00025198"/>
    </source>
</evidence>
<reference evidence="16" key="1">
    <citation type="submission" date="2015-10" db="EMBL/GenBank/DDBJ databases">
        <title>Analysis of five complete genome sequences for members of the class Peribacteria in the recently recognized Peregrinibacteria bacterial phylum.</title>
        <authorList>
            <person name="Anantharaman K."/>
            <person name="Brown C.T."/>
            <person name="Burstein D."/>
            <person name="Castelle C.J."/>
            <person name="Probst A.J."/>
            <person name="Thomas B.C."/>
            <person name="Williams K.H."/>
            <person name="Banfield J.F."/>
        </authorList>
    </citation>
    <scope>NUCLEOTIDE SEQUENCE [LARGE SCALE GENOMIC DNA]</scope>
</reference>
<evidence type="ECO:0000256" key="8">
    <source>
        <dbReference type="ARBA" id="ARBA00023136"/>
    </source>
</evidence>
<evidence type="ECO:0000256" key="9">
    <source>
        <dbReference type="ARBA" id="ARBA00023310"/>
    </source>
</evidence>
<dbReference type="InterPro" id="IPR002146">
    <property type="entry name" value="ATP_synth_b/b'su_bac/chlpt"/>
</dbReference>
<dbReference type="CDD" id="cd06503">
    <property type="entry name" value="ATP-synt_Fo_b"/>
    <property type="match status" value="1"/>
</dbReference>
<name>A0A0S1SXA0_9BACT</name>
<keyword evidence="6 12" id="KW-1133">Transmembrane helix</keyword>
<dbReference type="HAMAP" id="MF_01398">
    <property type="entry name" value="ATP_synth_b_bprime"/>
    <property type="match status" value="1"/>
</dbReference>
<keyword evidence="2 12" id="KW-0813">Transport</keyword>
<feature type="transmembrane region" description="Helical" evidence="12">
    <location>
        <begin position="12"/>
        <end position="33"/>
    </location>
</feature>
<comment type="function">
    <text evidence="10 12">F(1)F(0) ATP synthase produces ATP from ADP in the presence of a proton or sodium gradient. F-type ATPases consist of two structural domains, F(1) containing the extramembraneous catalytic core and F(0) containing the membrane proton channel, linked together by a central stalk and a peripheral stalk. During catalysis, ATP synthesis in the catalytic domain of F(1) is coupled via a rotary mechanism of the central stalk subunits to proton translocation.</text>
</comment>
<accession>A0A0S1SHB2</accession>
<dbReference type="GO" id="GO:0005886">
    <property type="term" value="C:plasma membrane"/>
    <property type="evidence" value="ECO:0007669"/>
    <property type="project" value="UniProtKB-SubCell"/>
</dbReference>
<keyword evidence="9 12" id="KW-0066">ATP synthesis</keyword>
<keyword evidence="4 12" id="KW-0812">Transmembrane</keyword>
<evidence type="ECO:0000256" key="12">
    <source>
        <dbReference type="HAMAP-Rule" id="MF_01398"/>
    </source>
</evidence>
<comment type="subcellular location">
    <subcellularLocation>
        <location evidence="12">Cell membrane</location>
        <topology evidence="12">Single-pass membrane protein</topology>
    </subcellularLocation>
    <subcellularLocation>
        <location evidence="11">Endomembrane system</location>
        <topology evidence="11">Single-pass membrane protein</topology>
    </subcellularLocation>
</comment>
<dbReference type="GO" id="GO:0046961">
    <property type="term" value="F:proton-transporting ATPase activity, rotational mechanism"/>
    <property type="evidence" value="ECO:0007669"/>
    <property type="project" value="TreeGrafter"/>
</dbReference>
<evidence type="ECO:0000256" key="3">
    <source>
        <dbReference type="ARBA" id="ARBA00022547"/>
    </source>
</evidence>
<dbReference type="GO" id="GO:0045259">
    <property type="term" value="C:proton-transporting ATP synthase complex"/>
    <property type="evidence" value="ECO:0007669"/>
    <property type="project" value="UniProtKB-KW"/>
</dbReference>
<dbReference type="PANTHER" id="PTHR33445:SF2">
    <property type="entry name" value="ATP SYNTHASE SUBUNIT B', CHLOROPLASTIC"/>
    <property type="match status" value="1"/>
</dbReference>
<evidence type="ECO:0000256" key="1">
    <source>
        <dbReference type="ARBA" id="ARBA00005513"/>
    </source>
</evidence>
<evidence type="ECO:0000256" key="2">
    <source>
        <dbReference type="ARBA" id="ARBA00022448"/>
    </source>
</evidence>
<protein>
    <recommendedName>
        <fullName evidence="12">ATP synthase subunit b</fullName>
    </recommendedName>
    <alternativeName>
        <fullName evidence="12">ATP synthase F(0) sector subunit b</fullName>
    </alternativeName>
    <alternativeName>
        <fullName evidence="12">ATPase subunit I</fullName>
    </alternativeName>
    <alternativeName>
        <fullName evidence="12">F-type ATPase subunit b</fullName>
        <shortName evidence="12">F-ATPase subunit b</shortName>
    </alternativeName>
</protein>
<sequence length="168" mass="19921">MELLLKLGINWQLLIAQIVNFAIVMGVLGFFLYRPILNLLDARAERIRKAMEDAKRVENQMQELHKLREEEMKRLDKESGEYFDRMRKEAQALHEEMMATAKKEAETTLQNALKRIDEERRVMMEDVMKTVNTVIVRMTEKLLEREFTPADQKRIQENLVAELPQSMR</sequence>
<dbReference type="GO" id="GO:0046933">
    <property type="term" value="F:proton-transporting ATP synthase activity, rotational mechanism"/>
    <property type="evidence" value="ECO:0007669"/>
    <property type="project" value="UniProtKB-UniRule"/>
</dbReference>
<keyword evidence="12" id="KW-1003">Cell membrane</keyword>
<evidence type="ECO:0000256" key="4">
    <source>
        <dbReference type="ARBA" id="ARBA00022692"/>
    </source>
</evidence>
<reference evidence="15 16" key="2">
    <citation type="journal article" date="2016" name="PeerJ">
        <title>Analysis of five complete genome sequences for members of the class Peribacteria in the recently recognized Peregrinibacteria bacterial phylum.</title>
        <authorList>
            <person name="Anantharaman K."/>
            <person name="Brown C.T."/>
            <person name="Burstein D."/>
            <person name="Castelle C.J."/>
            <person name="Probst A.J."/>
            <person name="Thomas B.C."/>
            <person name="Williams K.H."/>
            <person name="Banfield J.F."/>
        </authorList>
    </citation>
    <scope>NUCLEOTIDE SEQUENCE [LARGE SCALE GENOMIC DNA]</scope>
    <source>
        <strain evidence="15">RIFOXYD1_FULL_PER-ii_59_16</strain>
    </source>
</reference>
<evidence type="ECO:0000256" key="7">
    <source>
        <dbReference type="ARBA" id="ARBA00023065"/>
    </source>
</evidence>
<dbReference type="Pfam" id="PF00430">
    <property type="entry name" value="ATP-synt_B"/>
    <property type="match status" value="1"/>
</dbReference>
<evidence type="ECO:0000313" key="15">
    <source>
        <dbReference type="EMBL" id="ALM12880.1"/>
    </source>
</evidence>
<evidence type="ECO:0000256" key="5">
    <source>
        <dbReference type="ARBA" id="ARBA00022781"/>
    </source>
</evidence>
<keyword evidence="3 12" id="KW-0138">CF(0)</keyword>
<accession>A0A0S1SMC6</accession>
<dbReference type="KEGG" id="prf:PeribacterA2_0179"/>
<comment type="similarity">
    <text evidence="1 12 13">Belongs to the ATPase B chain family.</text>
</comment>
<keyword evidence="7 12" id="KW-0406">Ion transport</keyword>
<dbReference type="GO" id="GO:0012505">
    <property type="term" value="C:endomembrane system"/>
    <property type="evidence" value="ECO:0007669"/>
    <property type="project" value="UniProtKB-SubCell"/>
</dbReference>
<dbReference type="AlphaFoldDB" id="A0A0S1SXA0"/>
<accession>A0A0S1SXA0</accession>
<comment type="function">
    <text evidence="12">Component of the F(0) channel, it forms part of the peripheral stalk, linking F(1) to F(0).</text>
</comment>
<evidence type="ECO:0000256" key="13">
    <source>
        <dbReference type="RuleBase" id="RU003848"/>
    </source>
</evidence>
<dbReference type="Proteomes" id="UP000069135">
    <property type="component" value="Chromosome"/>
</dbReference>
<accession>A0A0S1ST54</accession>
<evidence type="ECO:0000313" key="16">
    <source>
        <dbReference type="Proteomes" id="UP000069135"/>
    </source>
</evidence>
<evidence type="ECO:0000256" key="14">
    <source>
        <dbReference type="SAM" id="Coils"/>
    </source>
</evidence>
<evidence type="ECO:0000256" key="11">
    <source>
        <dbReference type="ARBA" id="ARBA00037847"/>
    </source>
</evidence>
<gene>
    <name evidence="12" type="primary">atpF</name>
    <name evidence="15" type="ORF">PeribacterD1_0179</name>
</gene>
<keyword evidence="5 12" id="KW-0375">Hydrogen ion transport</keyword>
<dbReference type="PANTHER" id="PTHR33445">
    <property type="entry name" value="ATP SYNTHASE SUBUNIT B', CHLOROPLASTIC"/>
    <property type="match status" value="1"/>
</dbReference>
<dbReference type="STRING" id="1735162.PeribacterB2_0179"/>
<dbReference type="InterPro" id="IPR050059">
    <property type="entry name" value="ATP_synthase_B_chain"/>
</dbReference>
<proteinExistence type="inferred from homology"/>
<evidence type="ECO:0000256" key="6">
    <source>
        <dbReference type="ARBA" id="ARBA00022989"/>
    </source>
</evidence>
<keyword evidence="8 12" id="KW-0472">Membrane</keyword>
<dbReference type="EMBL" id="CP013065">
    <property type="protein sequence ID" value="ALM12880.1"/>
    <property type="molecule type" value="Genomic_DNA"/>
</dbReference>
<keyword evidence="14" id="KW-0175">Coiled coil</keyword>